<dbReference type="Proteomes" id="UP000664554">
    <property type="component" value="Unassembled WGS sequence"/>
</dbReference>
<protein>
    <submittedName>
        <fullName evidence="1">Uncharacterized protein</fullName>
    </submittedName>
</protein>
<evidence type="ECO:0000313" key="2">
    <source>
        <dbReference type="Proteomes" id="UP000664554"/>
    </source>
</evidence>
<dbReference type="RefSeq" id="WP_207990677.1">
    <property type="nucleotide sequence ID" value="NZ_JAGBKM010000007.1"/>
</dbReference>
<evidence type="ECO:0000313" key="1">
    <source>
        <dbReference type="EMBL" id="MBO1530643.1"/>
    </source>
</evidence>
<dbReference type="EMBL" id="JAGBKM010000007">
    <property type="protein sequence ID" value="MBO1530643.1"/>
    <property type="molecule type" value="Genomic_DNA"/>
</dbReference>
<accession>A0ABS3NMS1</accession>
<gene>
    <name evidence="1" type="ORF">J3492_05385</name>
</gene>
<comment type="caution">
    <text evidence="1">The sequence shown here is derived from an EMBL/GenBank/DDBJ whole genome shotgun (WGS) entry which is preliminary data.</text>
</comment>
<keyword evidence="2" id="KW-1185">Reference proteome</keyword>
<sequence length="96" mass="10398">MKTLCPSCESSLVYEMTDSSQINLIDQLLSPAVLVSLGVSLCKTLKVHPAIGVVAGTTVAALIEITQSHQALPMLVNKQYRCDDCSHVFTTFHSFT</sequence>
<reference evidence="1 2" key="1">
    <citation type="submission" date="2021-03" db="EMBL/GenBank/DDBJ databases">
        <authorList>
            <person name="Shang D.-D."/>
            <person name="Du Z.-J."/>
            <person name="Chen G.-J."/>
        </authorList>
    </citation>
    <scope>NUCLEOTIDE SEQUENCE [LARGE SCALE GENOMIC DNA]</scope>
    <source>
        <strain evidence="1 2">F1192</strain>
    </source>
</reference>
<organism evidence="1 2">
    <name type="scientific">Psychrobacter coccoides</name>
    <dbReference type="NCBI Taxonomy" id="2818440"/>
    <lineage>
        <taxon>Bacteria</taxon>
        <taxon>Pseudomonadati</taxon>
        <taxon>Pseudomonadota</taxon>
        <taxon>Gammaproteobacteria</taxon>
        <taxon>Moraxellales</taxon>
        <taxon>Moraxellaceae</taxon>
        <taxon>Psychrobacter</taxon>
    </lineage>
</organism>
<name>A0ABS3NMS1_9GAMM</name>
<proteinExistence type="predicted"/>